<evidence type="ECO:0000313" key="1">
    <source>
        <dbReference type="EMBL" id="KPH77791.1"/>
    </source>
</evidence>
<gene>
    <name evidence="1" type="ORF">AE618_21630</name>
</gene>
<dbReference type="RefSeq" id="WP_054211141.1">
    <property type="nucleotide sequence ID" value="NZ_LGSZ01000057.1"/>
</dbReference>
<reference evidence="1 2" key="1">
    <citation type="submission" date="2015-07" db="EMBL/GenBank/DDBJ databases">
        <title>Whole genome sequencing of Bosea vaviloviae isolated from cave pool.</title>
        <authorList>
            <person name="Tan N.E.H."/>
            <person name="Lee Y.P."/>
            <person name="Gan H.M."/>
            <person name="Barton H."/>
            <person name="Savka M.A."/>
        </authorList>
    </citation>
    <scope>NUCLEOTIDE SEQUENCE [LARGE SCALE GENOMIC DNA]</scope>
    <source>
        <strain evidence="1 2">SD260</strain>
    </source>
</reference>
<dbReference type="OrthoDB" id="8611097at2"/>
<proteinExistence type="predicted"/>
<dbReference type="Proteomes" id="UP000037822">
    <property type="component" value="Unassembled WGS sequence"/>
</dbReference>
<dbReference type="EMBL" id="LGSZ01000057">
    <property type="protein sequence ID" value="KPH77791.1"/>
    <property type="molecule type" value="Genomic_DNA"/>
</dbReference>
<keyword evidence="2" id="KW-1185">Reference proteome</keyword>
<dbReference type="AlphaFoldDB" id="A0A0N1F3L2"/>
<name>A0A0N1F3L2_9HYPH</name>
<accession>A0A0N1F3L2</accession>
<evidence type="ECO:0000313" key="2">
    <source>
        <dbReference type="Proteomes" id="UP000037822"/>
    </source>
</evidence>
<protein>
    <submittedName>
        <fullName evidence="1">Uncharacterized protein</fullName>
    </submittedName>
</protein>
<organism evidence="1 2">
    <name type="scientific">Bosea vaviloviae</name>
    <dbReference type="NCBI Taxonomy" id="1526658"/>
    <lineage>
        <taxon>Bacteria</taxon>
        <taxon>Pseudomonadati</taxon>
        <taxon>Pseudomonadota</taxon>
        <taxon>Alphaproteobacteria</taxon>
        <taxon>Hyphomicrobiales</taxon>
        <taxon>Boseaceae</taxon>
        <taxon>Bosea</taxon>
    </lineage>
</organism>
<comment type="caution">
    <text evidence="1">The sequence shown here is derived from an EMBL/GenBank/DDBJ whole genome shotgun (WGS) entry which is preliminary data.</text>
</comment>
<dbReference type="PATRIC" id="fig|1526658.3.peg.2996"/>
<sequence length="125" mass="13583">MSFPETGKVFPNGRAGDEKFAKLVANVLCRALGERSSAIKVVARWTGAGERTVKNWFVAKNAPSGDHFLELVRHCPDMLDEFLAAAGQKERLAGVSVRAARLALVTSILALDKLMETEDGDAKLR</sequence>